<dbReference type="EMBL" id="JAACJK010000001">
    <property type="protein sequence ID" value="KAF5342044.1"/>
    <property type="molecule type" value="Genomic_DNA"/>
</dbReference>
<organism evidence="2 3">
    <name type="scientific">Ephemerocybe angulata</name>
    <dbReference type="NCBI Taxonomy" id="980116"/>
    <lineage>
        <taxon>Eukaryota</taxon>
        <taxon>Fungi</taxon>
        <taxon>Dikarya</taxon>
        <taxon>Basidiomycota</taxon>
        <taxon>Agaricomycotina</taxon>
        <taxon>Agaricomycetes</taxon>
        <taxon>Agaricomycetidae</taxon>
        <taxon>Agaricales</taxon>
        <taxon>Agaricineae</taxon>
        <taxon>Psathyrellaceae</taxon>
        <taxon>Ephemerocybe</taxon>
    </lineage>
</organism>
<accession>A0A8H5FM98</accession>
<comment type="caution">
    <text evidence="2">The sequence shown here is derived from an EMBL/GenBank/DDBJ whole genome shotgun (WGS) entry which is preliminary data.</text>
</comment>
<dbReference type="OrthoDB" id="3261813at2759"/>
<dbReference type="SUPFAM" id="SSF81901">
    <property type="entry name" value="HCP-like"/>
    <property type="match status" value="1"/>
</dbReference>
<gene>
    <name evidence="2" type="ORF">D9611_001783</name>
</gene>
<name>A0A8H5FM98_9AGAR</name>
<protein>
    <recommendedName>
        <fullName evidence="1">CHAT domain-containing protein</fullName>
    </recommendedName>
</protein>
<keyword evidence="3" id="KW-1185">Reference proteome</keyword>
<evidence type="ECO:0000313" key="2">
    <source>
        <dbReference type="EMBL" id="KAF5342044.1"/>
    </source>
</evidence>
<feature type="domain" description="CHAT" evidence="1">
    <location>
        <begin position="893"/>
        <end position="1197"/>
    </location>
</feature>
<dbReference type="Pfam" id="PF12770">
    <property type="entry name" value="CHAT"/>
    <property type="match status" value="1"/>
</dbReference>
<dbReference type="Proteomes" id="UP000541558">
    <property type="component" value="Unassembled WGS sequence"/>
</dbReference>
<dbReference type="SUPFAM" id="SSF48452">
    <property type="entry name" value="TPR-like"/>
    <property type="match status" value="1"/>
</dbReference>
<evidence type="ECO:0000259" key="1">
    <source>
        <dbReference type="Pfam" id="PF12770"/>
    </source>
</evidence>
<dbReference type="PANTHER" id="PTHR10098">
    <property type="entry name" value="RAPSYN-RELATED"/>
    <property type="match status" value="1"/>
</dbReference>
<dbReference type="InterPro" id="IPR024983">
    <property type="entry name" value="CHAT_dom"/>
</dbReference>
<dbReference type="InterPro" id="IPR011990">
    <property type="entry name" value="TPR-like_helical_dom_sf"/>
</dbReference>
<evidence type="ECO:0000313" key="3">
    <source>
        <dbReference type="Proteomes" id="UP000541558"/>
    </source>
</evidence>
<proteinExistence type="predicted"/>
<reference evidence="2 3" key="1">
    <citation type="journal article" date="2020" name="ISME J.">
        <title>Uncovering the hidden diversity of litter-decomposition mechanisms in mushroom-forming fungi.</title>
        <authorList>
            <person name="Floudas D."/>
            <person name="Bentzer J."/>
            <person name="Ahren D."/>
            <person name="Johansson T."/>
            <person name="Persson P."/>
            <person name="Tunlid A."/>
        </authorList>
    </citation>
    <scope>NUCLEOTIDE SEQUENCE [LARGE SCALE GENOMIC DNA]</scope>
    <source>
        <strain evidence="2 3">CBS 175.51</strain>
    </source>
</reference>
<dbReference type="AlphaFoldDB" id="A0A8H5FM98"/>
<dbReference type="Gene3D" id="1.25.40.10">
    <property type="entry name" value="Tetratricopeptide repeat domain"/>
    <property type="match status" value="2"/>
</dbReference>
<sequence length="1198" mass="132153">MYHRPHNGSRSGVAISISSGSPEVELGHIAITSEQLDKWKTTAVFSRDVPRTSNIPGFVVSWRICIVSVREPESDPVIFSECAQDDYDNFGLTGNVKDIDGAIWNWRKAIEISHEDHTDFAAWHNSLGMALIRRFERKGKYSDIEDAILALQKSVSLVTHENETPPSHFNNLGCAMLLRFGRTGDLADIKESIAFQKKAIDMVEDSGGTGFPTWHSNLGSAYRNLFLVAGDAASLDLSIAHHQRAQSLVSEGDGSEALSNIVHNLGAALQLRFASFGNPEDIHAAIAAQRKAVALTAEGNPQLPKVLNNLGLSLRHNFEHHGDLTNIDESISVHKTALELTPEGHASLPSFHNNLGIALGVRFDHTRDLVDIQEAISNLQKAVSLAPEGHASLPSWLANLGQAFLRRSDLTLSGGDAREAVLVQEKALTLIPEGHTHTTSHLSNQLAISYLRSLQLNEGSDELQGIEKVISILRNLVESASPGHAELPLWTNNLGTAFEHRYRHTEDPDDLDEAIATLRKALELLPSEKNSRVPGWTVNLADYIKTRFHDTRSFEDIQEVIALYQRAVSLLPDGHQAFSFYQRKLADSLVMRYADESEDDIEHEGWVADLKAAIEIYRTAAQNPSCPPTNRLVAARKWANWSHFFDPASSLPAYAKLIELLSSLVGLENTMQKRHETLAQYSSLTLKAAATAFEVEQPLKALEWLEQGRCLVWNQLNNLRTPLDNLRAHDAALADRLLHLSKSLEVSGTRDDWGSLDSESTFEDKISIETEATTHLKSAKEYEDMLSVIRAIPNFEHFLRPPPASSLLDWLPESGYIVVVNVHGMRCDALTLKAGEDEPIHIPLPEFNYSKAKEHRDKMNQQLASEGLRMRSGERSARPVERTSRRAGLHAILAELWIDIVEPIVDELELERTEGTPTERIWWCATGPLSSLPLHAAGIYKGNASTRVDISQYAVSSYIPTVGSLTDRVKRQAAFSITKPTSMQESGILLVSQPNAPGMAPIPGTTREIHAISTLISSHNINHLALEDEAATTQSVVSHLPLLSHVHLACHASQNASQPLSSGFYLSDGRLELSRIIKSNLTAFGANLAFLSACQTSAGDQKLSEEAVHLAAGMLAAGYMGVVATMWSIQDEHAPGFATDFYGELVRLTAEVQSENNIRMDGGYAALSLHHAQKRLREKLGDSERALWTWIPYVHFGL</sequence>